<dbReference type="PANTHER" id="PTHR47163:SF2">
    <property type="entry name" value="SI:DKEY-17M8.2"/>
    <property type="match status" value="1"/>
</dbReference>
<dbReference type="Pfam" id="PF12762">
    <property type="entry name" value="DDE_Tnp_IS1595"/>
    <property type="match status" value="1"/>
</dbReference>
<gene>
    <name evidence="2" type="ORF">NQ317_016406</name>
</gene>
<dbReference type="SMART" id="SM01126">
    <property type="entry name" value="DDE_Tnp_IS1595"/>
    <property type="match status" value="1"/>
</dbReference>
<proteinExistence type="predicted"/>
<keyword evidence="3" id="KW-1185">Reference proteome</keyword>
<comment type="caution">
    <text evidence="2">The sequence shown here is derived from an EMBL/GenBank/DDBJ whole genome shotgun (WGS) entry which is preliminary data.</text>
</comment>
<reference evidence="2" key="1">
    <citation type="journal article" date="2023" name="Insect Mol. Biol.">
        <title>Genome sequencing provides insights into the evolution of gene families encoding plant cell wall-degrading enzymes in longhorned beetles.</title>
        <authorList>
            <person name="Shin N.R."/>
            <person name="Okamura Y."/>
            <person name="Kirsch R."/>
            <person name="Pauchet Y."/>
        </authorList>
    </citation>
    <scope>NUCLEOTIDE SEQUENCE</scope>
    <source>
        <strain evidence="2">MMC_N1</strain>
    </source>
</reference>
<evidence type="ECO:0000259" key="1">
    <source>
        <dbReference type="SMART" id="SM01126"/>
    </source>
</evidence>
<sequence>MKEVLYVLERKDNKKNSGECIELPLNLTVSLQFPTYSFDQTEKLSPSASRFLLISKHLLTICFVPLLVAQEQLLYAFLEQHGVFPTSGNLGKFFLENELNLSSKTVVCWSSFCRDVCVLCMIDSSEPLGGIGKVVEIDEANMDLRKYNRERLVQGQWVYGGFERGSNRTFFVVVENPSKEHLLEIIQKWVLPGTTIYSDCWKAYDCLADEGFQYEIVNHSKIFVKNDTGAHTPEYRKELEGCST</sequence>
<evidence type="ECO:0000313" key="2">
    <source>
        <dbReference type="EMBL" id="KAJ8973851.1"/>
    </source>
</evidence>
<accession>A0ABQ9J6S5</accession>
<name>A0ABQ9J6S5_9CUCU</name>
<evidence type="ECO:0000313" key="3">
    <source>
        <dbReference type="Proteomes" id="UP001162164"/>
    </source>
</evidence>
<dbReference type="InterPro" id="IPR024445">
    <property type="entry name" value="Tnp_ISXO2-like"/>
</dbReference>
<dbReference type="InterPro" id="IPR053164">
    <property type="entry name" value="IS1016-like_transposase"/>
</dbReference>
<organism evidence="2 3">
    <name type="scientific">Molorchus minor</name>
    <dbReference type="NCBI Taxonomy" id="1323400"/>
    <lineage>
        <taxon>Eukaryota</taxon>
        <taxon>Metazoa</taxon>
        <taxon>Ecdysozoa</taxon>
        <taxon>Arthropoda</taxon>
        <taxon>Hexapoda</taxon>
        <taxon>Insecta</taxon>
        <taxon>Pterygota</taxon>
        <taxon>Neoptera</taxon>
        <taxon>Endopterygota</taxon>
        <taxon>Coleoptera</taxon>
        <taxon>Polyphaga</taxon>
        <taxon>Cucujiformia</taxon>
        <taxon>Chrysomeloidea</taxon>
        <taxon>Cerambycidae</taxon>
        <taxon>Lamiinae</taxon>
        <taxon>Monochamini</taxon>
        <taxon>Molorchus</taxon>
    </lineage>
</organism>
<dbReference type="EMBL" id="JAPWTJ010001096">
    <property type="protein sequence ID" value="KAJ8973851.1"/>
    <property type="molecule type" value="Genomic_DNA"/>
</dbReference>
<dbReference type="PANTHER" id="PTHR47163">
    <property type="entry name" value="DDE_TNP_IS1595 DOMAIN-CONTAINING PROTEIN"/>
    <property type="match status" value="1"/>
</dbReference>
<dbReference type="Proteomes" id="UP001162164">
    <property type="component" value="Unassembled WGS sequence"/>
</dbReference>
<protein>
    <recommendedName>
        <fullName evidence="1">ISXO2-like transposase domain-containing protein</fullName>
    </recommendedName>
</protein>
<feature type="domain" description="ISXO2-like transposase" evidence="1">
    <location>
        <begin position="127"/>
        <end position="241"/>
    </location>
</feature>